<dbReference type="EMBL" id="LR796923">
    <property type="protein sequence ID" value="CAB4175059.1"/>
    <property type="molecule type" value="Genomic_DNA"/>
</dbReference>
<gene>
    <name evidence="1" type="ORF">UFOVP972_107</name>
</gene>
<evidence type="ECO:0000313" key="1">
    <source>
        <dbReference type="EMBL" id="CAB4175059.1"/>
    </source>
</evidence>
<protein>
    <submittedName>
        <fullName evidence="1">Uncharacterized protein</fullName>
    </submittedName>
</protein>
<accession>A0A6J5PT88</accession>
<sequence length="121" mass="14055">MNLNVILIEPQRKDYERVINFDWDTTFGKARFYGSGAPFTHNAEKMSKLIKDPVKLVRRAKAVAAVWGTRDYHGGVGCGNWKVENVWRPFERALRLMGFNSTQITEIGRHEVDREFIKSLR</sequence>
<organism evidence="1">
    <name type="scientific">uncultured Caudovirales phage</name>
    <dbReference type="NCBI Taxonomy" id="2100421"/>
    <lineage>
        <taxon>Viruses</taxon>
        <taxon>Duplodnaviria</taxon>
        <taxon>Heunggongvirae</taxon>
        <taxon>Uroviricota</taxon>
        <taxon>Caudoviricetes</taxon>
        <taxon>Peduoviridae</taxon>
        <taxon>Maltschvirus</taxon>
        <taxon>Maltschvirus maltsch</taxon>
    </lineage>
</organism>
<reference evidence="1" key="1">
    <citation type="submission" date="2020-05" db="EMBL/GenBank/DDBJ databases">
        <authorList>
            <person name="Chiriac C."/>
            <person name="Salcher M."/>
            <person name="Ghai R."/>
            <person name="Kavagutti S V."/>
        </authorList>
    </citation>
    <scope>NUCLEOTIDE SEQUENCE</scope>
</reference>
<name>A0A6J5PT88_9CAUD</name>
<proteinExistence type="predicted"/>